<protein>
    <recommendedName>
        <fullName evidence="4">DUF4397 domain-containing protein</fullName>
    </recommendedName>
</protein>
<feature type="signal peptide" evidence="1">
    <location>
        <begin position="1"/>
        <end position="23"/>
    </location>
</feature>
<proteinExistence type="predicted"/>
<gene>
    <name evidence="2" type="ORF">EDB95_1785</name>
</gene>
<evidence type="ECO:0008006" key="4">
    <source>
        <dbReference type="Google" id="ProtNLM"/>
    </source>
</evidence>
<reference evidence="2 3" key="1">
    <citation type="submission" date="2019-03" db="EMBL/GenBank/DDBJ databases">
        <title>Genomic Encyclopedia of Type Strains, Phase IV (KMG-IV): sequencing the most valuable type-strain genomes for metagenomic binning, comparative biology and taxonomic classification.</title>
        <authorList>
            <person name="Goeker M."/>
        </authorList>
    </citation>
    <scope>NUCLEOTIDE SEQUENCE [LARGE SCALE GENOMIC DNA]</scope>
    <source>
        <strain evidence="2 3">DSM 100059</strain>
    </source>
</reference>
<dbReference type="AlphaFoldDB" id="A0A4R8DTL2"/>
<evidence type="ECO:0000313" key="3">
    <source>
        <dbReference type="Proteomes" id="UP000294498"/>
    </source>
</evidence>
<sequence>MFRLTIKEYVVLLMTALTWGACAKSKPNFPTSGNLVTSQQIVSSSARIVNLDGYTDIAVNGQPLTDMLFQQTFGEVIYPSPTPFFPTTGKMGQTYKIPQQFFNAQHTAEVELLQGINTGTLDTLYKKFQVTDDYAQPNDYYDVPYRKNIPPSLATLQITSDSVFVIPRPISPAADPTHFLIRILNLSSGPDAANLVGGMRLAYANGAHVATGAADTLTIPGNYSGYIELPYGTYQFKVLTAQNAQVPSAQQDVVSTSAGLSLTEATGTMSGSPLTYAPIITYQPGGVYTIVVNTNNDFQVPYGNGGLPSASNSFWVIPDITPGANVTYAHLQVANAVPGSDISITVDGQPLGGSVAFPGAGAYQVYVSGTHQVQVTDKGGQIMAQKTLTLNGGDNITAWVYPGPGGADSILPVQNNLSGSWYSPTTGGDGSSAATSQYHTYYPFWIRFLNLCPDLPLVTFTQANGQLFPDNIGYGSSALAAQNLAPGGLPDTYLQYVASFYTMPAQIQVYQSQPLVLPGDWLSDIPALTPSDFVNSTAASYPYGLPTSTGEPGVYTVALVGTGAAAQMIIVKHNQ</sequence>
<organism evidence="2 3">
    <name type="scientific">Dinghuibacter silviterrae</name>
    <dbReference type="NCBI Taxonomy" id="1539049"/>
    <lineage>
        <taxon>Bacteria</taxon>
        <taxon>Pseudomonadati</taxon>
        <taxon>Bacteroidota</taxon>
        <taxon>Chitinophagia</taxon>
        <taxon>Chitinophagales</taxon>
        <taxon>Chitinophagaceae</taxon>
        <taxon>Dinghuibacter</taxon>
    </lineage>
</organism>
<evidence type="ECO:0000313" key="2">
    <source>
        <dbReference type="EMBL" id="TDX00757.1"/>
    </source>
</evidence>
<dbReference type="RefSeq" id="WP_133992710.1">
    <property type="nucleotide sequence ID" value="NZ_SODV01000001.1"/>
</dbReference>
<dbReference type="PROSITE" id="PS51257">
    <property type="entry name" value="PROKAR_LIPOPROTEIN"/>
    <property type="match status" value="1"/>
</dbReference>
<feature type="chain" id="PRO_5020269838" description="DUF4397 domain-containing protein" evidence="1">
    <location>
        <begin position="24"/>
        <end position="575"/>
    </location>
</feature>
<evidence type="ECO:0000256" key="1">
    <source>
        <dbReference type="SAM" id="SignalP"/>
    </source>
</evidence>
<accession>A0A4R8DTL2</accession>
<dbReference type="EMBL" id="SODV01000001">
    <property type="protein sequence ID" value="TDX00757.1"/>
    <property type="molecule type" value="Genomic_DNA"/>
</dbReference>
<dbReference type="Proteomes" id="UP000294498">
    <property type="component" value="Unassembled WGS sequence"/>
</dbReference>
<dbReference type="OrthoDB" id="615056at2"/>
<keyword evidence="3" id="KW-1185">Reference proteome</keyword>
<keyword evidence="1" id="KW-0732">Signal</keyword>
<comment type="caution">
    <text evidence="2">The sequence shown here is derived from an EMBL/GenBank/DDBJ whole genome shotgun (WGS) entry which is preliminary data.</text>
</comment>
<name>A0A4R8DTL2_9BACT</name>